<organism evidence="2 3">
    <name type="scientific">Candidatus Gottesmanbacteria bacterium RBG_16_52_11</name>
    <dbReference type="NCBI Taxonomy" id="1798374"/>
    <lineage>
        <taxon>Bacteria</taxon>
        <taxon>Candidatus Gottesmaniibacteriota</taxon>
    </lineage>
</organism>
<evidence type="ECO:0000313" key="2">
    <source>
        <dbReference type="EMBL" id="OGG01496.1"/>
    </source>
</evidence>
<gene>
    <name evidence="2" type="ORF">A2Z33_00430</name>
</gene>
<evidence type="ECO:0000313" key="3">
    <source>
        <dbReference type="Proteomes" id="UP000178448"/>
    </source>
</evidence>
<reference evidence="2 3" key="1">
    <citation type="journal article" date="2016" name="Nat. Commun.">
        <title>Thousands of microbial genomes shed light on interconnected biogeochemical processes in an aquifer system.</title>
        <authorList>
            <person name="Anantharaman K."/>
            <person name="Brown C.T."/>
            <person name="Hug L.A."/>
            <person name="Sharon I."/>
            <person name="Castelle C.J."/>
            <person name="Probst A.J."/>
            <person name="Thomas B.C."/>
            <person name="Singh A."/>
            <person name="Wilkins M.J."/>
            <person name="Karaoz U."/>
            <person name="Brodie E.L."/>
            <person name="Williams K.H."/>
            <person name="Hubbard S.S."/>
            <person name="Banfield J.F."/>
        </authorList>
    </citation>
    <scope>NUCLEOTIDE SEQUENCE [LARGE SCALE GENOMIC DNA]</scope>
</reference>
<dbReference type="AlphaFoldDB" id="A0A1F5YMX7"/>
<dbReference type="Pfam" id="PF13412">
    <property type="entry name" value="HTH_24"/>
    <property type="match status" value="1"/>
</dbReference>
<feature type="compositionally biased region" description="Polar residues" evidence="1">
    <location>
        <begin position="203"/>
        <end position="216"/>
    </location>
</feature>
<comment type="caution">
    <text evidence="2">The sequence shown here is derived from an EMBL/GenBank/DDBJ whole genome shotgun (WGS) entry which is preliminary data.</text>
</comment>
<dbReference type="Proteomes" id="UP000178448">
    <property type="component" value="Unassembled WGS sequence"/>
</dbReference>
<protein>
    <submittedName>
        <fullName evidence="2">Uncharacterized protein</fullName>
    </submittedName>
</protein>
<accession>A0A1F5YMX7</accession>
<feature type="region of interest" description="Disordered" evidence="1">
    <location>
        <begin position="195"/>
        <end position="222"/>
    </location>
</feature>
<proteinExistence type="predicted"/>
<dbReference type="InterPro" id="IPR036390">
    <property type="entry name" value="WH_DNA-bd_sf"/>
</dbReference>
<dbReference type="EMBL" id="MFJD01000015">
    <property type="protein sequence ID" value="OGG01496.1"/>
    <property type="molecule type" value="Genomic_DNA"/>
</dbReference>
<dbReference type="SUPFAM" id="SSF46785">
    <property type="entry name" value="Winged helix' DNA-binding domain"/>
    <property type="match status" value="1"/>
</dbReference>
<evidence type="ECO:0000256" key="1">
    <source>
        <dbReference type="SAM" id="MobiDB-lite"/>
    </source>
</evidence>
<sequence>MRFASVIEDTDDGYESPVLRNLSLHLRYPRQSRLIHLTGMTESDADSELLGALINRAARSMTMRECLMIVTDNEDRSDGIISVYSDYRNRYHSVENDIYGPGHRAPAILKYEDVRADLRTVDEPGEMFLLLHPHDRILVLTADHIEDALIDLSLVNRKPALIITAGLVMPKISVLSQQPEIRKKQFLCINAVSPGQTFGPEQPGSQDTTADQTEPTNDYIDRPRSTLSERIEFILKNIEIARSFYGLFSSQQKQAIDAIVNNPAIRGSGLAGELRLPNRQNGVSLIHSVADKLERIINAEPVKTRSQTSVPWESKKILIVRYATLHGNAGNNPQEAELIRLIKNNPEISLTDIARRIGKSKSAAFAAISKLVKRAAADEFLNGLPDLENPAMQPNRDVIIEV</sequence>
<name>A0A1F5YMX7_9BACT</name>